<evidence type="ECO:0000256" key="5">
    <source>
        <dbReference type="ARBA" id="ARBA00023242"/>
    </source>
</evidence>
<dbReference type="Proteomes" id="UP000077069">
    <property type="component" value="Unassembled WGS sequence"/>
</dbReference>
<feature type="region of interest" description="Disordered" evidence="8">
    <location>
        <begin position="233"/>
        <end position="267"/>
    </location>
</feature>
<sequence length="762" mass="82462">MQSLGNSSDAASQRPPSAQGSMGSAKATTPVKPPGTADVKPRLTKEQHDILERHFQNHHKPSTSTKKGFAENLGVPLDKINNWFQNRRAKVKQDLKKQMNQYNMQMGLYNQPQVPGAPPMQMPAHASMPHFAQHMEQAQTQMSLAPGYFAVNADISPATMPVQNVDQPSALNIGPSQQQMMLQQQYDMHHSLRSIPEAERGNSYHPNAVMHSIMAATAGPSYMQSNTVPMQQQGSNYAFDNAPNGLPGDGPFSMPNDMSAVADTPEDDQFGGFQDYLSYLPIISTAPTDLQITAGSLSADDSPYSGTQSNTTNPSSIEPNAGSVASLTSKYSGWTDTNGDAETKQENDTDDFFASPYNMPQASASEANFWGPNTQSQAALRPDMYQQSNASAHAILSSPHNSGRSLSTGPADYETPSFGDEIFTRRNSSTSNLASNIEAIHIQTPEGFRSPTQSSIAARRQKRPATLNANSFRSASYSGSMPSPGNNNNNSDHTLRRIRSSGIGNPGRVQKPQPGSAQRSPMSLTFSEAASSPKFQRTLSSSSITTVGHGGSMAPPTPQTPNEPGRFPYWQSNPTIRTSMPDHSSPESMAASWAMEQAGSFMGESPPSLEAAQLHQARLGGEMYRDTPPQSAPATQQGFPRQNMMQPPRMRAACHSSTDLTLQQPKPSHFRRPSLPVDAQGQGEDPNALFGSSYGGFNYDDISLSGIQHNVPFAPPVSAMPDFLVNQYIPPGDGIHGHMRRTTAPEAKNYIFANQGPRDFRS</sequence>
<evidence type="ECO:0000256" key="2">
    <source>
        <dbReference type="ARBA" id="ARBA00010896"/>
    </source>
</evidence>
<dbReference type="AlphaFoldDB" id="A0A177D0E0"/>
<evidence type="ECO:0000259" key="9">
    <source>
        <dbReference type="PROSITE" id="PS50071"/>
    </source>
</evidence>
<dbReference type="GeneID" id="28765912"/>
<keyword evidence="11" id="KW-1185">Reference proteome</keyword>
<evidence type="ECO:0000256" key="7">
    <source>
        <dbReference type="RuleBase" id="RU000682"/>
    </source>
</evidence>
<evidence type="ECO:0000313" key="11">
    <source>
        <dbReference type="Proteomes" id="UP000077069"/>
    </source>
</evidence>
<evidence type="ECO:0000256" key="3">
    <source>
        <dbReference type="ARBA" id="ARBA00023125"/>
    </source>
</evidence>
<dbReference type="InterPro" id="IPR009057">
    <property type="entry name" value="Homeodomain-like_sf"/>
</dbReference>
<feature type="region of interest" description="Disordered" evidence="8">
    <location>
        <begin position="442"/>
        <end position="566"/>
    </location>
</feature>
<dbReference type="InParanoid" id="A0A177D0E0"/>
<feature type="compositionally biased region" description="Low complexity" evidence="8">
    <location>
        <begin position="476"/>
        <end position="491"/>
    </location>
</feature>
<dbReference type="CDD" id="cd00086">
    <property type="entry name" value="homeodomain"/>
    <property type="match status" value="1"/>
</dbReference>
<dbReference type="GO" id="GO:0016586">
    <property type="term" value="C:RSC-type complex"/>
    <property type="evidence" value="ECO:0007669"/>
    <property type="project" value="TreeGrafter"/>
</dbReference>
<dbReference type="GO" id="GO:0003677">
    <property type="term" value="F:DNA binding"/>
    <property type="evidence" value="ECO:0007669"/>
    <property type="project" value="UniProtKB-UniRule"/>
</dbReference>
<dbReference type="InterPro" id="IPR050720">
    <property type="entry name" value="Engrailed_Homeobox_TFs"/>
</dbReference>
<evidence type="ECO:0000313" key="10">
    <source>
        <dbReference type="EMBL" id="OAG12632.1"/>
    </source>
</evidence>
<feature type="region of interest" description="Disordered" evidence="8">
    <location>
        <begin position="297"/>
        <end position="358"/>
    </location>
</feature>
<name>A0A177D0E0_9PLEO</name>
<dbReference type="PROSITE" id="PS50071">
    <property type="entry name" value="HOMEOBOX_2"/>
    <property type="match status" value="1"/>
</dbReference>
<comment type="similarity">
    <text evidence="2">Belongs to the engrailed homeobox family.</text>
</comment>
<dbReference type="PANTHER" id="PTHR24341:SF6">
    <property type="entry name" value="HOMEOBOX PROTEIN INVECTED"/>
    <property type="match status" value="1"/>
</dbReference>
<gene>
    <name evidence="10" type="ORF">CC84DRAFT_1212151</name>
</gene>
<comment type="subcellular location">
    <subcellularLocation>
        <location evidence="1 6 7">Nucleus</location>
    </subcellularLocation>
</comment>
<dbReference type="GO" id="GO:0000981">
    <property type="term" value="F:DNA-binding transcription factor activity, RNA polymerase II-specific"/>
    <property type="evidence" value="ECO:0007669"/>
    <property type="project" value="InterPro"/>
</dbReference>
<evidence type="ECO:0000256" key="4">
    <source>
        <dbReference type="ARBA" id="ARBA00023155"/>
    </source>
</evidence>
<protein>
    <recommendedName>
        <fullName evidence="9">Homeobox domain-containing protein</fullName>
    </recommendedName>
</protein>
<dbReference type="InterPro" id="IPR001356">
    <property type="entry name" value="HD"/>
</dbReference>
<dbReference type="Gene3D" id="1.10.10.60">
    <property type="entry name" value="Homeodomain-like"/>
    <property type="match status" value="1"/>
</dbReference>
<organism evidence="10 11">
    <name type="scientific">Paraphaeosphaeria sporulosa</name>
    <dbReference type="NCBI Taxonomy" id="1460663"/>
    <lineage>
        <taxon>Eukaryota</taxon>
        <taxon>Fungi</taxon>
        <taxon>Dikarya</taxon>
        <taxon>Ascomycota</taxon>
        <taxon>Pezizomycotina</taxon>
        <taxon>Dothideomycetes</taxon>
        <taxon>Pleosporomycetidae</taxon>
        <taxon>Pleosporales</taxon>
        <taxon>Massarineae</taxon>
        <taxon>Didymosphaeriaceae</taxon>
        <taxon>Paraphaeosphaeria</taxon>
    </lineage>
</organism>
<dbReference type="STRING" id="1460663.A0A177D0E0"/>
<dbReference type="InterPro" id="IPR017970">
    <property type="entry name" value="Homeobox_CS"/>
</dbReference>
<keyword evidence="3 6" id="KW-0238">DNA-binding</keyword>
<dbReference type="RefSeq" id="XP_018042997.1">
    <property type="nucleotide sequence ID" value="XM_018182426.1"/>
</dbReference>
<feature type="compositionally biased region" description="Polar residues" evidence="8">
    <location>
        <begin position="304"/>
        <end position="340"/>
    </location>
</feature>
<dbReference type="OrthoDB" id="6159439at2759"/>
<feature type="region of interest" description="Disordered" evidence="8">
    <location>
        <begin position="1"/>
        <end position="43"/>
    </location>
</feature>
<dbReference type="SUPFAM" id="SSF46689">
    <property type="entry name" value="Homeodomain-like"/>
    <property type="match status" value="1"/>
</dbReference>
<evidence type="ECO:0000256" key="6">
    <source>
        <dbReference type="PROSITE-ProRule" id="PRU00108"/>
    </source>
</evidence>
<keyword evidence="5 6" id="KW-0539">Nucleus</keyword>
<feature type="region of interest" description="Disordered" evidence="8">
    <location>
        <begin position="396"/>
        <end position="423"/>
    </location>
</feature>
<proteinExistence type="inferred from homology"/>
<dbReference type="EMBL" id="KV441548">
    <property type="protein sequence ID" value="OAG12632.1"/>
    <property type="molecule type" value="Genomic_DNA"/>
</dbReference>
<evidence type="ECO:0000256" key="8">
    <source>
        <dbReference type="SAM" id="MobiDB-lite"/>
    </source>
</evidence>
<keyword evidence="4 6" id="KW-0371">Homeobox</keyword>
<dbReference type="SMART" id="SM00389">
    <property type="entry name" value="HOX"/>
    <property type="match status" value="1"/>
</dbReference>
<dbReference type="PANTHER" id="PTHR24341">
    <property type="entry name" value="HOMEOBOX PROTEIN ENGRAILED"/>
    <property type="match status" value="1"/>
</dbReference>
<evidence type="ECO:0000256" key="1">
    <source>
        <dbReference type="ARBA" id="ARBA00004123"/>
    </source>
</evidence>
<dbReference type="PROSITE" id="PS00027">
    <property type="entry name" value="HOMEOBOX_1"/>
    <property type="match status" value="1"/>
</dbReference>
<accession>A0A177D0E0</accession>
<feature type="compositionally biased region" description="Polar residues" evidence="8">
    <location>
        <begin position="513"/>
        <end position="546"/>
    </location>
</feature>
<feature type="compositionally biased region" description="Polar residues" evidence="8">
    <location>
        <begin position="1"/>
        <end position="22"/>
    </location>
</feature>
<feature type="compositionally biased region" description="Polar residues" evidence="8">
    <location>
        <begin position="398"/>
        <end position="408"/>
    </location>
</feature>
<feature type="DNA-binding region" description="Homeobox" evidence="6">
    <location>
        <begin position="42"/>
        <end position="95"/>
    </location>
</feature>
<reference evidence="10 11" key="1">
    <citation type="submission" date="2016-05" db="EMBL/GenBank/DDBJ databases">
        <title>Comparative analysis of secretome profiles of manganese(II)-oxidizing ascomycete fungi.</title>
        <authorList>
            <consortium name="DOE Joint Genome Institute"/>
            <person name="Zeiner C.A."/>
            <person name="Purvine S.O."/>
            <person name="Zink E.M."/>
            <person name="Wu S."/>
            <person name="Pasa-Tolic L."/>
            <person name="Chaput D.L."/>
            <person name="Haridas S."/>
            <person name="Grigoriev I.V."/>
            <person name="Santelli C.M."/>
            <person name="Hansel C.M."/>
        </authorList>
    </citation>
    <scope>NUCLEOTIDE SEQUENCE [LARGE SCALE GENOMIC DNA]</scope>
    <source>
        <strain evidence="10 11">AP3s5-JAC2a</strain>
    </source>
</reference>
<dbReference type="Pfam" id="PF00046">
    <property type="entry name" value="Homeodomain"/>
    <property type="match status" value="1"/>
</dbReference>
<feature type="domain" description="Homeobox" evidence="9">
    <location>
        <begin position="40"/>
        <end position="94"/>
    </location>
</feature>